<organism evidence="2 3">
    <name type="scientific">Drosophila simulans</name>
    <name type="common">Fruit fly</name>
    <dbReference type="NCBI Taxonomy" id="7240"/>
    <lineage>
        <taxon>Eukaryota</taxon>
        <taxon>Metazoa</taxon>
        <taxon>Ecdysozoa</taxon>
        <taxon>Arthropoda</taxon>
        <taxon>Hexapoda</taxon>
        <taxon>Insecta</taxon>
        <taxon>Pterygota</taxon>
        <taxon>Neoptera</taxon>
        <taxon>Endopterygota</taxon>
        <taxon>Diptera</taxon>
        <taxon>Brachycera</taxon>
        <taxon>Muscomorpha</taxon>
        <taxon>Ephydroidea</taxon>
        <taxon>Drosophilidae</taxon>
        <taxon>Drosophila</taxon>
        <taxon>Sophophora</taxon>
    </lineage>
</organism>
<keyword evidence="1" id="KW-0732">Signal</keyword>
<dbReference type="KEGG" id="dsi:Dsimw501_GD27358"/>
<dbReference type="EMBL" id="CM002912">
    <property type="protein sequence ID" value="KMY97922.1"/>
    <property type="molecule type" value="Genomic_DNA"/>
</dbReference>
<dbReference type="AlphaFoldDB" id="A0A0J9RQE7"/>
<sequence length="141" mass="15497">MVWILRLLPILCASVLAYQKDDSANSIILNDGAITVNTSTSGLTEAEGNTYVPGPGFFQETILGKKAIGLAPRLPDLGNNIVVMSESKQLKAGEKNIVNSKVQTVTRKPKKSNTDLFHGIKLFQGPINQKFEHDLYDHHHD</sequence>
<evidence type="ECO:0000313" key="3">
    <source>
        <dbReference type="Proteomes" id="UP000035880"/>
    </source>
</evidence>
<dbReference type="Proteomes" id="UP000035880">
    <property type="component" value="Chromosome 3L"/>
</dbReference>
<feature type="signal peptide" evidence="1">
    <location>
        <begin position="1"/>
        <end position="17"/>
    </location>
</feature>
<evidence type="ECO:0000256" key="1">
    <source>
        <dbReference type="SAM" id="SignalP"/>
    </source>
</evidence>
<reference evidence="2 3" key="1">
    <citation type="journal article" date="2013" name="Genome Res.">
        <title>A second-generation assembly of the Drosophila simulans genome provides new insights into patterns of lineage-specific divergence.</title>
        <authorList>
            <person name="Hu T.T."/>
            <person name="Eisen M.B."/>
            <person name="Thornton K.R."/>
            <person name="Andolfatto P."/>
        </authorList>
    </citation>
    <scope>NUCLEOTIDE SEQUENCE [LARGE SCALE GENOMIC DNA]</scope>
    <source>
        <strain evidence="3">w501</strain>
    </source>
</reference>
<protein>
    <submittedName>
        <fullName evidence="2">Uncharacterized protein</fullName>
    </submittedName>
</protein>
<proteinExistence type="predicted"/>
<dbReference type="OrthoDB" id="7868985at2759"/>
<dbReference type="Bgee" id="FBgn0268648">
    <property type="expression patterns" value="Expressed in male reproductive system and 2 other cell types or tissues"/>
</dbReference>
<accession>A0A0J9RQE7</accession>
<feature type="chain" id="PRO_5005321722" evidence="1">
    <location>
        <begin position="18"/>
        <end position="141"/>
    </location>
</feature>
<gene>
    <name evidence="2" type="primary">Dsim\GD27358</name>
    <name evidence="2" type="ORF">Dsimw501_GD27358</name>
</gene>
<name>A0A0J9RQE7_DROSI</name>
<evidence type="ECO:0000313" key="2">
    <source>
        <dbReference type="EMBL" id="KMY97922.1"/>
    </source>
</evidence>